<sequence length="193" mass="21884">EDRSARSAYQVAHSKAPGPGITERALRAAREAQGASIYRKFDSSLRQRVPFISAERLESCRAGRTRREVVGIGRKAASWNRLVELYNLLWIDEFRDLEVWREEPALAARRCDFATTLGACHTQEALVTTTTALVLVDTRSSPGGLAEENTGGMMRRWREPAARHENTRGVLRRRLEDRRSSCRGHSRKKRHSA</sequence>
<reference evidence="2 3" key="1">
    <citation type="journal article" date="2012" name="Genome Biol.">
        <title>Genome and low-iron response of an oceanic diatom adapted to chronic iron limitation.</title>
        <authorList>
            <person name="Lommer M."/>
            <person name="Specht M."/>
            <person name="Roy A.S."/>
            <person name="Kraemer L."/>
            <person name="Andreson R."/>
            <person name="Gutowska M.A."/>
            <person name="Wolf J."/>
            <person name="Bergner S.V."/>
            <person name="Schilhabel M.B."/>
            <person name="Klostermeier U.C."/>
            <person name="Beiko R.G."/>
            <person name="Rosenstiel P."/>
            <person name="Hippler M."/>
            <person name="Laroche J."/>
        </authorList>
    </citation>
    <scope>NUCLEOTIDE SEQUENCE [LARGE SCALE GENOMIC DNA]</scope>
    <source>
        <strain evidence="2 3">CCMP1005</strain>
    </source>
</reference>
<proteinExistence type="predicted"/>
<dbReference type="AlphaFoldDB" id="K0R8G8"/>
<evidence type="ECO:0000313" key="2">
    <source>
        <dbReference type="EMBL" id="EJK48434.1"/>
    </source>
</evidence>
<feature type="region of interest" description="Disordered" evidence="1">
    <location>
        <begin position="143"/>
        <end position="164"/>
    </location>
</feature>
<keyword evidence="3" id="KW-1185">Reference proteome</keyword>
<evidence type="ECO:0000256" key="1">
    <source>
        <dbReference type="SAM" id="MobiDB-lite"/>
    </source>
</evidence>
<comment type="caution">
    <text evidence="2">The sequence shown here is derived from an EMBL/GenBank/DDBJ whole genome shotgun (WGS) entry which is preliminary data.</text>
</comment>
<name>K0R8G8_THAOC</name>
<accession>K0R8G8</accession>
<protein>
    <submittedName>
        <fullName evidence="2">Uncharacterized protein</fullName>
    </submittedName>
</protein>
<organism evidence="2 3">
    <name type="scientific">Thalassiosira oceanica</name>
    <name type="common">Marine diatom</name>
    <dbReference type="NCBI Taxonomy" id="159749"/>
    <lineage>
        <taxon>Eukaryota</taxon>
        <taxon>Sar</taxon>
        <taxon>Stramenopiles</taxon>
        <taxon>Ochrophyta</taxon>
        <taxon>Bacillariophyta</taxon>
        <taxon>Coscinodiscophyceae</taxon>
        <taxon>Thalassiosirophycidae</taxon>
        <taxon>Thalassiosirales</taxon>
        <taxon>Thalassiosiraceae</taxon>
        <taxon>Thalassiosira</taxon>
    </lineage>
</organism>
<dbReference type="EMBL" id="AGNL01045830">
    <property type="protein sequence ID" value="EJK48434.1"/>
    <property type="molecule type" value="Genomic_DNA"/>
</dbReference>
<feature type="non-terminal residue" evidence="2">
    <location>
        <position position="1"/>
    </location>
</feature>
<gene>
    <name evidence="2" type="ORF">THAOC_32766</name>
</gene>
<dbReference type="Proteomes" id="UP000266841">
    <property type="component" value="Unassembled WGS sequence"/>
</dbReference>
<evidence type="ECO:0000313" key="3">
    <source>
        <dbReference type="Proteomes" id="UP000266841"/>
    </source>
</evidence>